<dbReference type="GO" id="GO:0005886">
    <property type="term" value="C:plasma membrane"/>
    <property type="evidence" value="ECO:0007669"/>
    <property type="project" value="UniProtKB-SubCell"/>
</dbReference>
<dbReference type="EMBL" id="CASHTH010001220">
    <property type="protein sequence ID" value="CAI8012836.1"/>
    <property type="molecule type" value="Genomic_DNA"/>
</dbReference>
<dbReference type="InterPro" id="IPR050809">
    <property type="entry name" value="UgpAE/MalFG_permease"/>
</dbReference>
<evidence type="ECO:0000259" key="8">
    <source>
        <dbReference type="PROSITE" id="PS50928"/>
    </source>
</evidence>
<keyword evidence="5 7" id="KW-1133">Transmembrane helix</keyword>
<dbReference type="InterPro" id="IPR000515">
    <property type="entry name" value="MetI-like"/>
</dbReference>
<dbReference type="GO" id="GO:0055085">
    <property type="term" value="P:transmembrane transport"/>
    <property type="evidence" value="ECO:0007669"/>
    <property type="project" value="InterPro"/>
</dbReference>
<dbReference type="PROSITE" id="PS50928">
    <property type="entry name" value="ABC_TM1"/>
    <property type="match status" value="1"/>
</dbReference>
<organism evidence="9 10">
    <name type="scientific">Geodia barretti</name>
    <name type="common">Barrett's horny sponge</name>
    <dbReference type="NCBI Taxonomy" id="519541"/>
    <lineage>
        <taxon>Eukaryota</taxon>
        <taxon>Metazoa</taxon>
        <taxon>Porifera</taxon>
        <taxon>Demospongiae</taxon>
        <taxon>Heteroscleromorpha</taxon>
        <taxon>Tetractinellida</taxon>
        <taxon>Astrophorina</taxon>
        <taxon>Geodiidae</taxon>
        <taxon>Geodia</taxon>
    </lineage>
</organism>
<evidence type="ECO:0000256" key="1">
    <source>
        <dbReference type="ARBA" id="ARBA00004651"/>
    </source>
</evidence>
<feature type="transmembrane region" description="Helical" evidence="7">
    <location>
        <begin position="7"/>
        <end position="31"/>
    </location>
</feature>
<feature type="transmembrane region" description="Helical" evidence="7">
    <location>
        <begin position="153"/>
        <end position="176"/>
    </location>
</feature>
<keyword evidence="3" id="KW-1003">Cell membrane</keyword>
<comment type="caution">
    <text evidence="9">The sequence shown here is derived from an EMBL/GenBank/DDBJ whole genome shotgun (WGS) entry which is preliminary data.</text>
</comment>
<name>A0AA35WD48_GEOBA</name>
<dbReference type="InterPro" id="IPR035906">
    <property type="entry name" value="MetI-like_sf"/>
</dbReference>
<keyword evidence="10" id="KW-1185">Reference proteome</keyword>
<accession>A0AA35WD48</accession>
<dbReference type="SUPFAM" id="SSF161098">
    <property type="entry name" value="MetI-like"/>
    <property type="match status" value="1"/>
</dbReference>
<protein>
    <submittedName>
        <fullName evidence="9">Uncharacterized multiple-sugar transport system permease YteP</fullName>
    </submittedName>
</protein>
<feature type="transmembrane region" description="Helical" evidence="7">
    <location>
        <begin position="197"/>
        <end position="221"/>
    </location>
</feature>
<dbReference type="CDD" id="cd06261">
    <property type="entry name" value="TM_PBP2"/>
    <property type="match status" value="1"/>
</dbReference>
<dbReference type="AlphaFoldDB" id="A0AA35WD48"/>
<sequence length="291" mass="33098">MRDFYILLAPAVVLLFLFKYIPMYGIGIAFVDYNIVRGILGSTWNNFKWFDWVFNDPFFWRVLRNTVILAVLRTIFAFPAPIILALLLNEVRVTPYKRAVQSVSYLPHFLSWIVLSGIVRELLSMQSGAIPYLMERVGLEPFSVLTTPETFRALIMIVTIWQSVGWGTIIFLAALSGVDPQLYESAAIDGTNRWQNVIHITIPALVPVITILFLLSVGNILEFGFDPIFNLYNSNVYEKVDVFETLVYRSGIEGARYSYATAVQLFQNAVGLVVLVGANQIVRRYSEYGVW</sequence>
<keyword evidence="4 7" id="KW-0812">Transmembrane</keyword>
<feature type="transmembrane region" description="Helical" evidence="7">
    <location>
        <begin position="67"/>
        <end position="88"/>
    </location>
</feature>
<dbReference type="Gene3D" id="1.10.3720.10">
    <property type="entry name" value="MetI-like"/>
    <property type="match status" value="1"/>
</dbReference>
<keyword evidence="6 7" id="KW-0472">Membrane</keyword>
<comment type="subcellular location">
    <subcellularLocation>
        <location evidence="1">Cell membrane</location>
        <topology evidence="1">Multi-pass membrane protein</topology>
    </subcellularLocation>
</comment>
<dbReference type="Proteomes" id="UP001174909">
    <property type="component" value="Unassembled WGS sequence"/>
</dbReference>
<proteinExistence type="predicted"/>
<evidence type="ECO:0000256" key="7">
    <source>
        <dbReference type="SAM" id="Phobius"/>
    </source>
</evidence>
<reference evidence="9" key="1">
    <citation type="submission" date="2023-03" db="EMBL/GenBank/DDBJ databases">
        <authorList>
            <person name="Steffen K."/>
            <person name="Cardenas P."/>
        </authorList>
    </citation>
    <scope>NUCLEOTIDE SEQUENCE</scope>
</reference>
<feature type="domain" description="ABC transmembrane type-1" evidence="8">
    <location>
        <begin position="63"/>
        <end position="278"/>
    </location>
</feature>
<dbReference type="PANTHER" id="PTHR43227">
    <property type="entry name" value="BLL4140 PROTEIN"/>
    <property type="match status" value="1"/>
</dbReference>
<keyword evidence="2" id="KW-0813">Transport</keyword>
<gene>
    <name evidence="9" type="ORF">GBAR_LOCUS8200</name>
</gene>
<evidence type="ECO:0000256" key="6">
    <source>
        <dbReference type="ARBA" id="ARBA00023136"/>
    </source>
</evidence>
<evidence type="ECO:0000313" key="9">
    <source>
        <dbReference type="EMBL" id="CAI8012836.1"/>
    </source>
</evidence>
<evidence type="ECO:0000256" key="2">
    <source>
        <dbReference type="ARBA" id="ARBA00022448"/>
    </source>
</evidence>
<evidence type="ECO:0000256" key="3">
    <source>
        <dbReference type="ARBA" id="ARBA00022475"/>
    </source>
</evidence>
<evidence type="ECO:0000256" key="5">
    <source>
        <dbReference type="ARBA" id="ARBA00022989"/>
    </source>
</evidence>
<evidence type="ECO:0000313" key="10">
    <source>
        <dbReference type="Proteomes" id="UP001174909"/>
    </source>
</evidence>
<feature type="transmembrane region" description="Helical" evidence="7">
    <location>
        <begin position="109"/>
        <end position="133"/>
    </location>
</feature>
<dbReference type="Pfam" id="PF00528">
    <property type="entry name" value="BPD_transp_1"/>
    <property type="match status" value="1"/>
</dbReference>
<dbReference type="PANTHER" id="PTHR43227:SF11">
    <property type="entry name" value="BLL4140 PROTEIN"/>
    <property type="match status" value="1"/>
</dbReference>
<evidence type="ECO:0000256" key="4">
    <source>
        <dbReference type="ARBA" id="ARBA00022692"/>
    </source>
</evidence>